<accession>A0A0V0SPF6</accession>
<evidence type="ECO:0000313" key="1">
    <source>
        <dbReference type="EMBL" id="KRX28454.1"/>
    </source>
</evidence>
<protein>
    <submittedName>
        <fullName evidence="1">Uncharacterized protein</fullName>
    </submittedName>
</protein>
<dbReference type="EMBL" id="JYDJ01004568">
    <property type="protein sequence ID" value="KRX28454.1"/>
    <property type="molecule type" value="Genomic_DNA"/>
</dbReference>
<proteinExistence type="predicted"/>
<keyword evidence="2" id="KW-1185">Reference proteome</keyword>
<comment type="caution">
    <text evidence="1">The sequence shown here is derived from an EMBL/GenBank/DDBJ whole genome shotgun (WGS) entry which is preliminary data.</text>
</comment>
<evidence type="ECO:0000313" key="2">
    <source>
        <dbReference type="Proteomes" id="UP000055048"/>
    </source>
</evidence>
<reference evidence="1 2" key="1">
    <citation type="submission" date="2015-01" db="EMBL/GenBank/DDBJ databases">
        <title>Evolution of Trichinella species and genotypes.</title>
        <authorList>
            <person name="Korhonen P.K."/>
            <person name="Edoardo P."/>
            <person name="Giuseppe L.R."/>
            <person name="Gasser R.B."/>
        </authorList>
    </citation>
    <scope>NUCLEOTIDE SEQUENCE [LARGE SCALE GENOMIC DNA]</scope>
    <source>
        <strain evidence="1">ISS417</strain>
    </source>
</reference>
<sequence>MNDCLLTIISSGTQDKIGLFPVHFRLPRSLSSIIDEMAE</sequence>
<dbReference type="Proteomes" id="UP000055048">
    <property type="component" value="Unassembled WGS sequence"/>
</dbReference>
<organism evidence="1 2">
    <name type="scientific">Trichinella murrelli</name>
    <dbReference type="NCBI Taxonomy" id="144512"/>
    <lineage>
        <taxon>Eukaryota</taxon>
        <taxon>Metazoa</taxon>
        <taxon>Ecdysozoa</taxon>
        <taxon>Nematoda</taxon>
        <taxon>Enoplea</taxon>
        <taxon>Dorylaimia</taxon>
        <taxon>Trichinellida</taxon>
        <taxon>Trichinellidae</taxon>
        <taxon>Trichinella</taxon>
    </lineage>
</organism>
<name>A0A0V0SPF6_9BILA</name>
<feature type="non-terminal residue" evidence="1">
    <location>
        <position position="39"/>
    </location>
</feature>
<gene>
    <name evidence="1" type="ORF">T05_9801</name>
</gene>
<dbReference type="AlphaFoldDB" id="A0A0V0SPF6"/>